<accession>A0A4T0C1Q1</accession>
<comment type="caution">
    <text evidence="3">The sequence shown here is derived from an EMBL/GenBank/DDBJ whole genome shotgun (WGS) entry which is preliminary data.</text>
</comment>
<dbReference type="PANTHER" id="PTHR35394">
    <property type="entry name" value="DUF3176 DOMAIN-CONTAINING PROTEIN"/>
    <property type="match status" value="1"/>
</dbReference>
<feature type="transmembrane region" description="Helical" evidence="2">
    <location>
        <begin position="21"/>
        <end position="43"/>
    </location>
</feature>
<dbReference type="PANTHER" id="PTHR35394:SF5">
    <property type="entry name" value="DUF3176 DOMAIN-CONTAINING PROTEIN"/>
    <property type="match status" value="1"/>
</dbReference>
<keyword evidence="2" id="KW-0812">Transmembrane</keyword>
<feature type="compositionally biased region" description="Basic and acidic residues" evidence="1">
    <location>
        <begin position="733"/>
        <end position="742"/>
    </location>
</feature>
<evidence type="ECO:0000313" key="3">
    <source>
        <dbReference type="EMBL" id="TIA41063.1"/>
    </source>
</evidence>
<feature type="region of interest" description="Disordered" evidence="1">
    <location>
        <begin position="283"/>
        <end position="310"/>
    </location>
</feature>
<reference evidence="3 4" key="1">
    <citation type="submission" date="2018-10" db="EMBL/GenBank/DDBJ databases">
        <title>Fifty Aureobasidium pullulans genomes reveal a recombining polyextremotolerant generalist.</title>
        <authorList>
            <person name="Gostincar C."/>
            <person name="Turk M."/>
            <person name="Zajc J."/>
            <person name="Gunde-Cimerman N."/>
        </authorList>
    </citation>
    <scope>NUCLEOTIDE SEQUENCE [LARGE SCALE GENOMIC DNA]</scope>
    <source>
        <strain evidence="3 4">EXF-1645</strain>
    </source>
</reference>
<dbReference type="InterPro" id="IPR021514">
    <property type="entry name" value="DUF3176"/>
</dbReference>
<sequence>MDDGKNHGKLSKAMEWLETTWYTEIFFLLCSTVCAVLIVTFLAVHNNTPIASWHFYFSINTVVSTLGVLFKSTLLMAVSAALAQGKWTWFRNRTGSLSTFEAIDAGSRDTLESFRLLWRMRGHDVDQTSLGEPSHAPDIILLLWERRLTYLRHLVSAGALVIALGFMIEPFLQAIISDYERLVDMDASTLNNSRAAIGKSSRFDGGTQCVSKYQSRYPKVETTPDFAISASFFDGLNTAATHGYQNVSFTCMSGNCTWGEYASIAIRSTCFDISSHLKRTNLEESTDTTTSISRKTSQATRSTETVESADVSPAFTDTEAPMYSAVPISAFSDVSTLNSMVAPIRSTVTRATIDVRKRATSSTRSPAASQTQSSAKWPDWTLEHLNLTLSNTAAKWREANTFSVLQAAVVADPNLTLNFKDSQTLLAAFTTIRADDSYVLGSADWDVAPASAMECGLELSLNVYNSSVVNNILVEHILASASHKVPGSWLPLANFNQDDLHPDGLEVDPGTLESNSIYHHTFLYRDDYALDPDALQENISGQFKITQKTIQSTVDFLTSLIRPDNDNATAKAVTQGDQPALYIYGSPILQPLFSQTDLNTTFDAVARGMSNAVRNLGAEPMLGTTQHLVRYYQVRWAFLALPLSLITIGTIFFILSIIDAHRAKVPNWKANSIATMVHGPDELLQRELRTKSHAHSLAIASETLAKLEWFPDGYALTAGQQSAAKISRPTTPVRDEEEHEMGAMRPPTSPQTPGSNVTLVEPQSGVGAERGGSRPVSPISPRPAWSSNQLQGVMSSFR</sequence>
<feature type="region of interest" description="Disordered" evidence="1">
    <location>
        <begin position="721"/>
        <end position="798"/>
    </location>
</feature>
<gene>
    <name evidence="3" type="ORF">D6C78_02083</name>
</gene>
<feature type="transmembrane region" description="Helical" evidence="2">
    <location>
        <begin position="636"/>
        <end position="658"/>
    </location>
</feature>
<keyword evidence="2" id="KW-0472">Membrane</keyword>
<feature type="compositionally biased region" description="Polar residues" evidence="1">
    <location>
        <begin position="287"/>
        <end position="306"/>
    </location>
</feature>
<organism evidence="3 4">
    <name type="scientific">Aureobasidium pullulans</name>
    <name type="common">Black yeast</name>
    <name type="synonym">Pullularia pullulans</name>
    <dbReference type="NCBI Taxonomy" id="5580"/>
    <lineage>
        <taxon>Eukaryota</taxon>
        <taxon>Fungi</taxon>
        <taxon>Dikarya</taxon>
        <taxon>Ascomycota</taxon>
        <taxon>Pezizomycotina</taxon>
        <taxon>Dothideomycetes</taxon>
        <taxon>Dothideomycetidae</taxon>
        <taxon>Dothideales</taxon>
        <taxon>Saccotheciaceae</taxon>
        <taxon>Aureobasidium</taxon>
    </lineage>
</organism>
<feature type="transmembrane region" description="Helical" evidence="2">
    <location>
        <begin position="150"/>
        <end position="168"/>
    </location>
</feature>
<name>A0A4T0C1Q1_AURPU</name>
<keyword evidence="2" id="KW-1133">Transmembrane helix</keyword>
<dbReference type="AlphaFoldDB" id="A0A4T0C1Q1"/>
<evidence type="ECO:0000256" key="1">
    <source>
        <dbReference type="SAM" id="MobiDB-lite"/>
    </source>
</evidence>
<protein>
    <submittedName>
        <fullName evidence="3">Uncharacterized protein</fullName>
    </submittedName>
</protein>
<evidence type="ECO:0000256" key="2">
    <source>
        <dbReference type="SAM" id="Phobius"/>
    </source>
</evidence>
<dbReference type="EMBL" id="QZBZ01000024">
    <property type="protein sequence ID" value="TIA41063.1"/>
    <property type="molecule type" value="Genomic_DNA"/>
</dbReference>
<proteinExistence type="predicted"/>
<dbReference type="Pfam" id="PF11374">
    <property type="entry name" value="DUF3176"/>
    <property type="match status" value="1"/>
</dbReference>
<dbReference type="Proteomes" id="UP000308724">
    <property type="component" value="Unassembled WGS sequence"/>
</dbReference>
<feature type="compositionally biased region" description="Polar residues" evidence="1">
    <location>
        <begin position="785"/>
        <end position="798"/>
    </location>
</feature>
<feature type="transmembrane region" description="Helical" evidence="2">
    <location>
        <begin position="55"/>
        <end position="83"/>
    </location>
</feature>
<feature type="compositionally biased region" description="Polar residues" evidence="1">
    <location>
        <begin position="721"/>
        <end position="730"/>
    </location>
</feature>
<evidence type="ECO:0000313" key="4">
    <source>
        <dbReference type="Proteomes" id="UP000308724"/>
    </source>
</evidence>